<dbReference type="AlphaFoldDB" id="A0A1U7JCU0"/>
<feature type="region of interest" description="Disordered" evidence="1">
    <location>
        <begin position="33"/>
        <end position="59"/>
    </location>
</feature>
<feature type="chain" id="PRO_5010553595" evidence="2">
    <location>
        <begin position="22"/>
        <end position="214"/>
    </location>
</feature>
<accession>A0A1U7JCU0</accession>
<name>A0A1U7JCU0_9HYPH</name>
<keyword evidence="2" id="KW-0732">Signal</keyword>
<keyword evidence="4" id="KW-1185">Reference proteome</keyword>
<dbReference type="EMBL" id="LVVZ01000041">
    <property type="protein sequence ID" value="OKL42559.1"/>
    <property type="molecule type" value="Genomic_DNA"/>
</dbReference>
<evidence type="ECO:0000313" key="4">
    <source>
        <dbReference type="Proteomes" id="UP000185783"/>
    </source>
</evidence>
<dbReference type="Proteomes" id="UP000185783">
    <property type="component" value="Unassembled WGS sequence"/>
</dbReference>
<reference evidence="3 4" key="1">
    <citation type="submission" date="2016-03" db="EMBL/GenBank/DDBJ databases">
        <title>Genome sequence of Nesiotobacter sp. nov., a moderately halophilic alphaproteobacterium isolated from the Yellow Sea, China.</title>
        <authorList>
            <person name="Zhang G."/>
            <person name="Zhang R."/>
        </authorList>
    </citation>
    <scope>NUCLEOTIDE SEQUENCE [LARGE SCALE GENOMIC DNA]</scope>
    <source>
        <strain evidence="3 4">WB1-6</strain>
    </source>
</reference>
<organism evidence="3 4">
    <name type="scientific">Pseudovibrio exalbescens</name>
    <dbReference type="NCBI Taxonomy" id="197461"/>
    <lineage>
        <taxon>Bacteria</taxon>
        <taxon>Pseudomonadati</taxon>
        <taxon>Pseudomonadota</taxon>
        <taxon>Alphaproteobacteria</taxon>
        <taxon>Hyphomicrobiales</taxon>
        <taxon>Stappiaceae</taxon>
        <taxon>Pseudovibrio</taxon>
    </lineage>
</organism>
<sequence>MFKSVLITAMIASLIPLSAHGAVVQTETIRITKPSPAQDISQTPPAETSPTPPPIGSASGLPPVYKDVTALPAAVQGTRNALIAAIRAGSVERLGDLLKGQQVPPTLSNDTVTDITSFLKSSSGDGEGLEVLAILADILDAGYLRWQPGTEHETYIWPYFAHYPLDQLTNAQKTEMYRVITAGDYDYMKDYGAWTFYRLGIAKDGTVMYFIAGE</sequence>
<evidence type="ECO:0000256" key="2">
    <source>
        <dbReference type="SAM" id="SignalP"/>
    </source>
</evidence>
<comment type="caution">
    <text evidence="3">The sequence shown here is derived from an EMBL/GenBank/DDBJ whole genome shotgun (WGS) entry which is preliminary data.</text>
</comment>
<evidence type="ECO:0000313" key="3">
    <source>
        <dbReference type="EMBL" id="OKL42559.1"/>
    </source>
</evidence>
<dbReference type="RefSeq" id="WP_028482591.1">
    <property type="nucleotide sequence ID" value="NZ_LVVZ01000041.1"/>
</dbReference>
<evidence type="ECO:0000256" key="1">
    <source>
        <dbReference type="SAM" id="MobiDB-lite"/>
    </source>
</evidence>
<feature type="signal peptide" evidence="2">
    <location>
        <begin position="1"/>
        <end position="21"/>
    </location>
</feature>
<gene>
    <name evidence="3" type="ORF">A3843_18030</name>
</gene>
<proteinExistence type="predicted"/>
<protein>
    <submittedName>
        <fullName evidence="3">Uncharacterized protein</fullName>
    </submittedName>
</protein>